<reference evidence="7 8" key="1">
    <citation type="journal article" date="2015" name="Nature">
        <title>rRNA introns, odd ribosomes, and small enigmatic genomes across a large radiation of phyla.</title>
        <authorList>
            <person name="Brown C.T."/>
            <person name="Hug L.A."/>
            <person name="Thomas B.C."/>
            <person name="Sharon I."/>
            <person name="Castelle C.J."/>
            <person name="Singh A."/>
            <person name="Wilkins M.J."/>
            <person name="Williams K.H."/>
            <person name="Banfield J.F."/>
        </authorList>
    </citation>
    <scope>NUCLEOTIDE SEQUENCE [LARGE SCALE GENOMIC DNA]</scope>
</reference>
<comment type="caution">
    <text evidence="7">The sequence shown here is derived from an EMBL/GenBank/DDBJ whole genome shotgun (WGS) entry which is preliminary data.</text>
</comment>
<dbReference type="PANTHER" id="PTHR12213:SF0">
    <property type="entry name" value="CORRINOID ADENOSYLTRANSFERASE MMAB"/>
    <property type="match status" value="1"/>
</dbReference>
<evidence type="ECO:0000256" key="1">
    <source>
        <dbReference type="ARBA" id="ARBA00022679"/>
    </source>
</evidence>
<feature type="domain" description="Cobalamin adenosyltransferase-like" evidence="6">
    <location>
        <begin position="3"/>
        <end position="164"/>
    </location>
</feature>
<name>A0A0G0PQD5_9BACT</name>
<dbReference type="EC" id="2.5.1.17" evidence="4"/>
<evidence type="ECO:0000256" key="4">
    <source>
        <dbReference type="RuleBase" id="RU366026"/>
    </source>
</evidence>
<keyword evidence="1 4" id="KW-0808">Transferase</keyword>
<evidence type="ECO:0000256" key="3">
    <source>
        <dbReference type="ARBA" id="ARBA00022840"/>
    </source>
</evidence>
<dbReference type="PANTHER" id="PTHR12213">
    <property type="entry name" value="CORRINOID ADENOSYLTRANSFERASE"/>
    <property type="match status" value="1"/>
</dbReference>
<comment type="catalytic activity">
    <reaction evidence="4">
        <text>2 cob(II)yrinate a,c diamide + reduced [electron-transfer flavoprotein] + 2 ATP = 2 adenosylcob(III)yrinate a,c-diamide + 2 triphosphate + oxidized [electron-transfer flavoprotein] + 3 H(+)</text>
        <dbReference type="Rhea" id="RHEA:11528"/>
        <dbReference type="Rhea" id="RHEA-COMP:10685"/>
        <dbReference type="Rhea" id="RHEA-COMP:10686"/>
        <dbReference type="ChEBI" id="CHEBI:15378"/>
        <dbReference type="ChEBI" id="CHEBI:18036"/>
        <dbReference type="ChEBI" id="CHEBI:30616"/>
        <dbReference type="ChEBI" id="CHEBI:57692"/>
        <dbReference type="ChEBI" id="CHEBI:58307"/>
        <dbReference type="ChEBI" id="CHEBI:58503"/>
        <dbReference type="ChEBI" id="CHEBI:58537"/>
        <dbReference type="EC" id="2.5.1.17"/>
    </reaction>
</comment>
<dbReference type="GO" id="GO:0005524">
    <property type="term" value="F:ATP binding"/>
    <property type="evidence" value="ECO:0007669"/>
    <property type="project" value="UniProtKB-UniRule"/>
</dbReference>
<gene>
    <name evidence="7" type="ORF">UT61_C0008G0025</name>
</gene>
<dbReference type="PATRIC" id="fig|1618552.3.peg.328"/>
<dbReference type="InterPro" id="IPR036451">
    <property type="entry name" value="CblAdoTrfase-like_sf"/>
</dbReference>
<comment type="pathway">
    <text evidence="4">Cofactor biosynthesis; adenosylcobalamin biosynthesis; adenosylcobalamin from cob(II)yrinate a,c-diamide: step 2/7.</text>
</comment>
<evidence type="ECO:0000256" key="2">
    <source>
        <dbReference type="ARBA" id="ARBA00022741"/>
    </source>
</evidence>
<protein>
    <recommendedName>
        <fullName evidence="4">Corrinoid adenosyltransferase</fullName>
        <ecNumber evidence="4">2.5.1.17</ecNumber>
    </recommendedName>
    <alternativeName>
        <fullName evidence="4">Cob(II)alamin adenosyltransferase</fullName>
    </alternativeName>
    <alternativeName>
        <fullName evidence="4">Cob(II)yrinic acid a,c-diamide adenosyltransferase</fullName>
    </alternativeName>
    <alternativeName>
        <fullName evidence="4">Cobinamide/cobalamin adenosyltransferase</fullName>
    </alternativeName>
</protein>
<dbReference type="Gene3D" id="1.20.1200.10">
    <property type="entry name" value="Cobalamin adenosyltransferase-like"/>
    <property type="match status" value="1"/>
</dbReference>
<evidence type="ECO:0000313" key="8">
    <source>
        <dbReference type="Proteomes" id="UP000034793"/>
    </source>
</evidence>
<dbReference type="SUPFAM" id="SSF89028">
    <property type="entry name" value="Cobalamin adenosyltransferase-like"/>
    <property type="match status" value="1"/>
</dbReference>
<evidence type="ECO:0000313" key="7">
    <source>
        <dbReference type="EMBL" id="KKR30369.1"/>
    </source>
</evidence>
<dbReference type="GO" id="GO:0008817">
    <property type="term" value="F:corrinoid adenosyltransferase activity"/>
    <property type="evidence" value="ECO:0007669"/>
    <property type="project" value="UniProtKB-UniRule"/>
</dbReference>
<dbReference type="UniPathway" id="UPA00148">
    <property type="reaction ID" value="UER00233"/>
</dbReference>
<dbReference type="AlphaFoldDB" id="A0A0G0PQD5"/>
<evidence type="ECO:0000259" key="6">
    <source>
        <dbReference type="Pfam" id="PF01923"/>
    </source>
</evidence>
<accession>A0A0G0PQD5</accession>
<dbReference type="EMBL" id="LBXL01000008">
    <property type="protein sequence ID" value="KKR30369.1"/>
    <property type="molecule type" value="Genomic_DNA"/>
</dbReference>
<dbReference type="Proteomes" id="UP000034793">
    <property type="component" value="Unassembled WGS sequence"/>
</dbReference>
<dbReference type="Pfam" id="PF01923">
    <property type="entry name" value="Cob_adeno_trans"/>
    <property type="match status" value="1"/>
</dbReference>
<organism evidence="7 8">
    <name type="scientific">Candidatus Woesebacteria bacterium GW2011_GWA1_39_8</name>
    <dbReference type="NCBI Taxonomy" id="1618552"/>
    <lineage>
        <taxon>Bacteria</taxon>
        <taxon>Candidatus Woeseibacteriota</taxon>
    </lineage>
</organism>
<sequence>MAIYTKRGDKGETSMFDKEASQRARVSKDSLRVEALGSIDELNSFLGIVKTSLEGKKPQKVAGEIQRNLLTIGSITAGSKLRFSSVQTKKLERLIDELEGKLPVLKNFIVPGGNLVSAQLQYSRALARRVERRMVTLSKVEGIKPQILEYLNRLSDTLFMLAREVNTKAGIKDEIWRGKKK</sequence>
<feature type="region of interest" description="Disordered" evidence="5">
    <location>
        <begin position="1"/>
        <end position="21"/>
    </location>
</feature>
<dbReference type="InterPro" id="IPR029499">
    <property type="entry name" value="PduO-typ"/>
</dbReference>
<comment type="similarity">
    <text evidence="4">Belongs to the Cob(I)alamin adenosyltransferase family.</text>
</comment>
<keyword evidence="4" id="KW-0169">Cobalamin biosynthesis</keyword>
<dbReference type="GO" id="GO:0009236">
    <property type="term" value="P:cobalamin biosynthetic process"/>
    <property type="evidence" value="ECO:0007669"/>
    <property type="project" value="UniProtKB-UniRule"/>
</dbReference>
<keyword evidence="3 4" id="KW-0067">ATP-binding</keyword>
<dbReference type="NCBIfam" id="TIGR00636">
    <property type="entry name" value="PduO_Nterm"/>
    <property type="match status" value="1"/>
</dbReference>
<comment type="catalytic activity">
    <reaction evidence="4">
        <text>2 cob(II)alamin + reduced [electron-transfer flavoprotein] + 2 ATP = 2 adenosylcob(III)alamin + 2 triphosphate + oxidized [electron-transfer flavoprotein] + 3 H(+)</text>
        <dbReference type="Rhea" id="RHEA:28671"/>
        <dbReference type="Rhea" id="RHEA-COMP:10685"/>
        <dbReference type="Rhea" id="RHEA-COMP:10686"/>
        <dbReference type="ChEBI" id="CHEBI:15378"/>
        <dbReference type="ChEBI" id="CHEBI:16304"/>
        <dbReference type="ChEBI" id="CHEBI:18036"/>
        <dbReference type="ChEBI" id="CHEBI:18408"/>
        <dbReference type="ChEBI" id="CHEBI:30616"/>
        <dbReference type="ChEBI" id="CHEBI:57692"/>
        <dbReference type="ChEBI" id="CHEBI:58307"/>
        <dbReference type="EC" id="2.5.1.17"/>
    </reaction>
</comment>
<keyword evidence="2 4" id="KW-0547">Nucleotide-binding</keyword>
<evidence type="ECO:0000256" key="5">
    <source>
        <dbReference type="SAM" id="MobiDB-lite"/>
    </source>
</evidence>
<proteinExistence type="inferred from homology"/>
<dbReference type="InterPro" id="IPR016030">
    <property type="entry name" value="CblAdoTrfase-like"/>
</dbReference>